<reference evidence="2 3" key="1">
    <citation type="submission" date="2022-12" db="EMBL/GenBank/DDBJ databases">
        <title>Chromosome-level genome of Tegillarca granosa.</title>
        <authorList>
            <person name="Kim J."/>
        </authorList>
    </citation>
    <scope>NUCLEOTIDE SEQUENCE [LARGE SCALE GENOMIC DNA]</scope>
    <source>
        <strain evidence="2">Teg-2019</strain>
        <tissue evidence="2">Adductor muscle</tissue>
    </source>
</reference>
<dbReference type="SUPFAM" id="SSF56574">
    <property type="entry name" value="Serpins"/>
    <property type="match status" value="2"/>
</dbReference>
<evidence type="ECO:0000313" key="2">
    <source>
        <dbReference type="EMBL" id="KAJ8320451.1"/>
    </source>
</evidence>
<dbReference type="Proteomes" id="UP001217089">
    <property type="component" value="Unassembled WGS sequence"/>
</dbReference>
<dbReference type="InterPro" id="IPR042178">
    <property type="entry name" value="Serpin_sf_1"/>
</dbReference>
<dbReference type="EMBL" id="JARBDR010000141">
    <property type="protein sequence ID" value="KAJ8320451.1"/>
    <property type="molecule type" value="Genomic_DNA"/>
</dbReference>
<proteinExistence type="predicted"/>
<dbReference type="InterPro" id="IPR036186">
    <property type="entry name" value="Serpin_sf"/>
</dbReference>
<evidence type="ECO:0000313" key="3">
    <source>
        <dbReference type="Proteomes" id="UP001217089"/>
    </source>
</evidence>
<dbReference type="InterPro" id="IPR023796">
    <property type="entry name" value="Serpin_dom"/>
</dbReference>
<accession>A0ABQ9FT76</accession>
<gene>
    <name evidence="2" type="ORF">KUTeg_002038</name>
</gene>
<dbReference type="PANTHER" id="PTHR11461">
    <property type="entry name" value="SERINE PROTEASE INHIBITOR, SERPIN"/>
    <property type="match status" value="1"/>
</dbReference>
<organism evidence="2 3">
    <name type="scientific">Tegillarca granosa</name>
    <name type="common">Malaysian cockle</name>
    <name type="synonym">Anadara granosa</name>
    <dbReference type="NCBI Taxonomy" id="220873"/>
    <lineage>
        <taxon>Eukaryota</taxon>
        <taxon>Metazoa</taxon>
        <taxon>Spiralia</taxon>
        <taxon>Lophotrochozoa</taxon>
        <taxon>Mollusca</taxon>
        <taxon>Bivalvia</taxon>
        <taxon>Autobranchia</taxon>
        <taxon>Pteriomorphia</taxon>
        <taxon>Arcoida</taxon>
        <taxon>Arcoidea</taxon>
        <taxon>Arcidae</taxon>
        <taxon>Tegillarca</taxon>
    </lineage>
</organism>
<dbReference type="PANTHER" id="PTHR11461:SF342">
    <property type="entry name" value="SERINE PROTEASE INHIBITOR 28DC"/>
    <property type="match status" value="1"/>
</dbReference>
<dbReference type="Gene3D" id="3.30.497.10">
    <property type="entry name" value="Antithrombin, subunit I, domain 2"/>
    <property type="match status" value="1"/>
</dbReference>
<evidence type="ECO:0000259" key="1">
    <source>
        <dbReference type="Pfam" id="PF00079"/>
    </source>
</evidence>
<sequence>MPSGSPCTTETNGNKFMSPFSFMAALMLRVLETGGNTERQVMSALNLNGIRGNDYLNTSLTNDDIIVSINNRLFPKLGFAFRQRYMIDAKRYCGSKMLVNPSGLMIDKVIDKAFVSVGEEGTEAAAVTVVGVVRT</sequence>
<comment type="caution">
    <text evidence="2">The sequence shown here is derived from an EMBL/GenBank/DDBJ whole genome shotgun (WGS) entry which is preliminary data.</text>
</comment>
<name>A0ABQ9FT76_TEGGR</name>
<dbReference type="Gene3D" id="6.20.40.10">
    <property type="match status" value="1"/>
</dbReference>
<feature type="domain" description="Serpin" evidence="1">
    <location>
        <begin position="10"/>
        <end position="96"/>
    </location>
</feature>
<dbReference type="InterPro" id="IPR000215">
    <property type="entry name" value="Serpin_fam"/>
</dbReference>
<protein>
    <recommendedName>
        <fullName evidence="1">Serpin domain-containing protein</fullName>
    </recommendedName>
</protein>
<keyword evidence="3" id="KW-1185">Reference proteome</keyword>
<dbReference type="Pfam" id="PF00079">
    <property type="entry name" value="Serpin"/>
    <property type="match status" value="1"/>
</dbReference>